<dbReference type="GO" id="GO:0005847">
    <property type="term" value="C:mRNA cleavage and polyadenylation specificity factor complex"/>
    <property type="evidence" value="ECO:0007669"/>
    <property type="project" value="TreeGrafter"/>
</dbReference>
<dbReference type="AlphaFoldDB" id="A0A164ZNS4"/>
<name>A0A164ZNS4_XYLHT</name>
<feature type="region of interest" description="Disordered" evidence="5">
    <location>
        <begin position="1"/>
        <end position="127"/>
    </location>
</feature>
<dbReference type="OMA" id="TEYPAIH"/>
<comment type="subcellular location">
    <subcellularLocation>
        <location evidence="1">Nucleus</location>
    </subcellularLocation>
</comment>
<dbReference type="InterPro" id="IPR007854">
    <property type="entry name" value="Fip1_dom"/>
</dbReference>
<feature type="compositionally biased region" description="Gly residues" evidence="5">
    <location>
        <begin position="288"/>
        <end position="305"/>
    </location>
</feature>
<keyword evidence="8" id="KW-1185">Reference proteome</keyword>
<protein>
    <submittedName>
        <fullName evidence="7">Fip1-domain-containing protein</fullName>
    </submittedName>
</protein>
<feature type="region of interest" description="Disordered" evidence="5">
    <location>
        <begin position="270"/>
        <end position="345"/>
    </location>
</feature>
<feature type="compositionally biased region" description="Polar residues" evidence="5">
    <location>
        <begin position="84"/>
        <end position="105"/>
    </location>
</feature>
<feature type="compositionally biased region" description="Acidic residues" evidence="5">
    <location>
        <begin position="45"/>
        <end position="67"/>
    </location>
</feature>
<dbReference type="GeneID" id="28899648"/>
<accession>A0A164ZNS4</accession>
<sequence length="345" mass="37885">MEEEDDDFYAPQETTPDISSLQQRPQQTQNGPNGAPVSNQVKQEDVEEDEDEEEDEEEEESDSDIDIITEHKDGTMPEPPPQPSRYSSIKNIPTRTASSDATVKAQTPIKRETTPAKGTPPKSGAEYPAVATSTLDVDAIPIYGSSEKKLTDIDIDEDLAELDKPWRRPGSDISDYFNYGFDEFTWATYCLKQKSLRKEVQDQRKQMDDMQMMLGMPAGMPGLPGMPSMPGAPAAPMPMPPMPGMPDMPPEMMQQMAQFMAAGMDPTQMDPSMFMQQPTPQMPQGPPTQGGPGGQPPGFGAGNQGFGQPNQQQMGFGFNPMMGGDANANRGNFNARNRGAPRRNW</sequence>
<evidence type="ECO:0000256" key="4">
    <source>
        <dbReference type="ARBA" id="ARBA00023242"/>
    </source>
</evidence>
<proteinExistence type="inferred from homology"/>
<dbReference type="InterPro" id="IPR051187">
    <property type="entry name" value="Pre-mRNA_3'-end_processing_reg"/>
</dbReference>
<reference evidence="7 8" key="1">
    <citation type="journal article" date="2016" name="Fungal Biol.">
        <title>The genome of Xylona heveae provides a window into fungal endophytism.</title>
        <authorList>
            <person name="Gazis R."/>
            <person name="Kuo A."/>
            <person name="Riley R."/>
            <person name="LaButti K."/>
            <person name="Lipzen A."/>
            <person name="Lin J."/>
            <person name="Amirebrahimi M."/>
            <person name="Hesse C.N."/>
            <person name="Spatafora J.W."/>
            <person name="Henrissat B."/>
            <person name="Hainaut M."/>
            <person name="Grigoriev I.V."/>
            <person name="Hibbett D.S."/>
        </authorList>
    </citation>
    <scope>NUCLEOTIDE SEQUENCE [LARGE SCALE GENOMIC DNA]</scope>
    <source>
        <strain evidence="7 8">TC161</strain>
    </source>
</reference>
<dbReference type="FunCoup" id="A0A164ZNS4">
    <property type="interactions" value="185"/>
</dbReference>
<feature type="domain" description="Pre-mRNA polyadenylation factor Fip1" evidence="6">
    <location>
        <begin position="154"/>
        <end position="197"/>
    </location>
</feature>
<evidence type="ECO:0000256" key="5">
    <source>
        <dbReference type="SAM" id="MobiDB-lite"/>
    </source>
</evidence>
<feature type="compositionally biased region" description="Polar residues" evidence="5">
    <location>
        <begin position="12"/>
        <end position="41"/>
    </location>
</feature>
<dbReference type="STRING" id="1328760.A0A164ZNS4"/>
<evidence type="ECO:0000313" key="7">
    <source>
        <dbReference type="EMBL" id="KZF19320.1"/>
    </source>
</evidence>
<organism evidence="7 8">
    <name type="scientific">Xylona heveae (strain CBS 132557 / TC161)</name>
    <dbReference type="NCBI Taxonomy" id="1328760"/>
    <lineage>
        <taxon>Eukaryota</taxon>
        <taxon>Fungi</taxon>
        <taxon>Dikarya</taxon>
        <taxon>Ascomycota</taxon>
        <taxon>Pezizomycotina</taxon>
        <taxon>Xylonomycetes</taxon>
        <taxon>Xylonales</taxon>
        <taxon>Xylonaceae</taxon>
        <taxon>Xylona</taxon>
    </lineage>
</organism>
<dbReference type="InParanoid" id="A0A164ZNS4"/>
<dbReference type="Pfam" id="PF05182">
    <property type="entry name" value="Fip1"/>
    <property type="match status" value="1"/>
</dbReference>
<keyword evidence="3" id="KW-0507">mRNA processing</keyword>
<feature type="compositionally biased region" description="Low complexity" evidence="5">
    <location>
        <begin position="306"/>
        <end position="338"/>
    </location>
</feature>
<gene>
    <name evidence="7" type="ORF">L228DRAFT_263664</name>
</gene>
<dbReference type="Proteomes" id="UP000076632">
    <property type="component" value="Unassembled WGS sequence"/>
</dbReference>
<dbReference type="OrthoDB" id="1917198at2759"/>
<evidence type="ECO:0000256" key="1">
    <source>
        <dbReference type="ARBA" id="ARBA00004123"/>
    </source>
</evidence>
<evidence type="ECO:0000259" key="6">
    <source>
        <dbReference type="Pfam" id="PF05182"/>
    </source>
</evidence>
<keyword evidence="4" id="KW-0539">Nucleus</keyword>
<evidence type="ECO:0000313" key="8">
    <source>
        <dbReference type="Proteomes" id="UP000076632"/>
    </source>
</evidence>
<evidence type="ECO:0000256" key="3">
    <source>
        <dbReference type="ARBA" id="ARBA00022664"/>
    </source>
</evidence>
<dbReference type="EMBL" id="KV407466">
    <property type="protein sequence ID" value="KZF19320.1"/>
    <property type="molecule type" value="Genomic_DNA"/>
</dbReference>
<dbReference type="PANTHER" id="PTHR13484:SF0">
    <property type="entry name" value="PRE-MRNA 3'-END-PROCESSING FACTOR FIP1"/>
    <property type="match status" value="1"/>
</dbReference>
<evidence type="ECO:0000256" key="2">
    <source>
        <dbReference type="ARBA" id="ARBA00007459"/>
    </source>
</evidence>
<comment type="similarity">
    <text evidence="2">Belongs to the FIP1 family.</text>
</comment>
<dbReference type="RefSeq" id="XP_018184875.1">
    <property type="nucleotide sequence ID" value="XM_018334511.1"/>
</dbReference>
<dbReference type="PANTHER" id="PTHR13484">
    <property type="entry name" value="FIP1-LIKE 1 PROTEIN"/>
    <property type="match status" value="1"/>
</dbReference>
<dbReference type="GO" id="GO:0006397">
    <property type="term" value="P:mRNA processing"/>
    <property type="evidence" value="ECO:0007669"/>
    <property type="project" value="UniProtKB-KW"/>
</dbReference>